<dbReference type="GeneID" id="97194449"/>
<sequence>MIYTWAADVAPLLDPIIYEAYYREVPQWRQEKADRIRFSEDRALSIGAYVLYQKALRESGLSTEMCFNLSHSGHYVLCSIADEKEKRTGCDLEKIGTPGMKVARRFFCSSEWQYIREQESGEEQTEAFYRYWVLKESFMKATRFGMKLPLDSFEIRLKDEGAPVLVRMPEHIRGEFYFHEYPQKEKGFFAAVCSEDPEIDDMLRWMTL</sequence>
<feature type="domain" description="4'-phosphopantetheinyl transferase" evidence="3">
    <location>
        <begin position="89"/>
        <end position="191"/>
    </location>
</feature>
<dbReference type="InterPro" id="IPR008278">
    <property type="entry name" value="4-PPantetheinyl_Trfase_dom"/>
</dbReference>
<dbReference type="Pfam" id="PF01648">
    <property type="entry name" value="ACPS"/>
    <property type="match status" value="1"/>
</dbReference>
<proteinExistence type="inferred from homology"/>
<dbReference type="PANTHER" id="PTHR12215:SF10">
    <property type="entry name" value="L-AMINOADIPATE-SEMIALDEHYDE DEHYDROGENASE-PHOSPHOPANTETHEINYL TRANSFERASE"/>
    <property type="match status" value="1"/>
</dbReference>
<dbReference type="AlphaFoldDB" id="A0A3E3K079"/>
<dbReference type="InterPro" id="IPR050559">
    <property type="entry name" value="P-Pant_transferase_sf"/>
</dbReference>
<dbReference type="SUPFAM" id="SSF56214">
    <property type="entry name" value="4'-phosphopantetheinyl transferase"/>
    <property type="match status" value="2"/>
</dbReference>
<dbReference type="PANTHER" id="PTHR12215">
    <property type="entry name" value="PHOSPHOPANTETHEINE TRANSFERASE"/>
    <property type="match status" value="1"/>
</dbReference>
<evidence type="ECO:0000313" key="5">
    <source>
        <dbReference type="Proteomes" id="UP000261080"/>
    </source>
</evidence>
<evidence type="ECO:0000313" key="4">
    <source>
        <dbReference type="EMBL" id="RGE85453.1"/>
    </source>
</evidence>
<organism evidence="4 5">
    <name type="scientific">Sellimonas intestinalis</name>
    <dbReference type="NCBI Taxonomy" id="1653434"/>
    <lineage>
        <taxon>Bacteria</taxon>
        <taxon>Bacillati</taxon>
        <taxon>Bacillota</taxon>
        <taxon>Clostridia</taxon>
        <taxon>Lachnospirales</taxon>
        <taxon>Lachnospiraceae</taxon>
        <taxon>Sellimonas</taxon>
    </lineage>
</organism>
<name>A0A3E3K079_9FIRM</name>
<dbReference type="GO" id="GO:0008897">
    <property type="term" value="F:holo-[acyl-carrier-protein] synthase activity"/>
    <property type="evidence" value="ECO:0007669"/>
    <property type="project" value="InterPro"/>
</dbReference>
<comment type="similarity">
    <text evidence="1">Belongs to the P-Pant transferase superfamily. Gsp/Sfp/HetI/AcpT family.</text>
</comment>
<protein>
    <submittedName>
        <fullName evidence="4">4'-phosphopantetheinyl transferase</fullName>
    </submittedName>
</protein>
<dbReference type="Proteomes" id="UP000261080">
    <property type="component" value="Unassembled WGS sequence"/>
</dbReference>
<dbReference type="GO" id="GO:0005829">
    <property type="term" value="C:cytosol"/>
    <property type="evidence" value="ECO:0007669"/>
    <property type="project" value="TreeGrafter"/>
</dbReference>
<evidence type="ECO:0000259" key="3">
    <source>
        <dbReference type="Pfam" id="PF01648"/>
    </source>
</evidence>
<reference evidence="4 5" key="1">
    <citation type="submission" date="2018-08" db="EMBL/GenBank/DDBJ databases">
        <title>A genome reference for cultivated species of the human gut microbiota.</title>
        <authorList>
            <person name="Zou Y."/>
            <person name="Xue W."/>
            <person name="Luo G."/>
        </authorList>
    </citation>
    <scope>NUCLEOTIDE SEQUENCE [LARGE SCALE GENOMIC DNA]</scope>
    <source>
        <strain evidence="4 5">AF37-2AT</strain>
    </source>
</reference>
<keyword evidence="5" id="KW-1185">Reference proteome</keyword>
<dbReference type="Gene3D" id="3.90.470.20">
    <property type="entry name" value="4'-phosphopantetheinyl transferase domain"/>
    <property type="match status" value="2"/>
</dbReference>
<evidence type="ECO:0000256" key="1">
    <source>
        <dbReference type="ARBA" id="ARBA00010990"/>
    </source>
</evidence>
<dbReference type="GO" id="GO:0000287">
    <property type="term" value="F:magnesium ion binding"/>
    <property type="evidence" value="ECO:0007669"/>
    <property type="project" value="InterPro"/>
</dbReference>
<dbReference type="EMBL" id="QVLX01000008">
    <property type="protein sequence ID" value="RGE85453.1"/>
    <property type="molecule type" value="Genomic_DNA"/>
</dbReference>
<gene>
    <name evidence="4" type="ORF">DW016_13135</name>
</gene>
<dbReference type="GO" id="GO:0019878">
    <property type="term" value="P:lysine biosynthetic process via aminoadipic acid"/>
    <property type="evidence" value="ECO:0007669"/>
    <property type="project" value="TreeGrafter"/>
</dbReference>
<dbReference type="RefSeq" id="WP_048621243.1">
    <property type="nucleotide sequence ID" value="NZ_BAABYU010000001.1"/>
</dbReference>
<keyword evidence="2 4" id="KW-0808">Transferase</keyword>
<evidence type="ECO:0000256" key="2">
    <source>
        <dbReference type="ARBA" id="ARBA00022679"/>
    </source>
</evidence>
<accession>A0A3E3K079</accession>
<comment type="caution">
    <text evidence="4">The sequence shown here is derived from an EMBL/GenBank/DDBJ whole genome shotgun (WGS) entry which is preliminary data.</text>
</comment>
<dbReference type="InterPro" id="IPR037143">
    <property type="entry name" value="4-PPantetheinyl_Trfase_dom_sf"/>
</dbReference>
<dbReference type="OrthoDB" id="9808281at2"/>